<protein>
    <submittedName>
        <fullName evidence="1">Sporulation protein</fullName>
    </submittedName>
</protein>
<dbReference type="Pfam" id="PF07070">
    <property type="entry name" value="Spo0M"/>
    <property type="match status" value="1"/>
</dbReference>
<evidence type="ECO:0000313" key="2">
    <source>
        <dbReference type="Proteomes" id="UP000034166"/>
    </source>
</evidence>
<evidence type="ECO:0000313" key="1">
    <source>
        <dbReference type="EMBL" id="KKK37468.1"/>
    </source>
</evidence>
<accession>A0A0M2STL2</accession>
<dbReference type="PATRIC" id="fig|1408103.3.peg.3045"/>
<proteinExistence type="predicted"/>
<dbReference type="InterPro" id="IPR009776">
    <property type="entry name" value="Spore_0_M"/>
</dbReference>
<dbReference type="PANTHER" id="PTHR40053:SF1">
    <property type="entry name" value="SPORULATION-CONTROL PROTEIN SPO0M"/>
    <property type="match status" value="1"/>
</dbReference>
<dbReference type="EMBL" id="LAYY01000014">
    <property type="protein sequence ID" value="KKK37468.1"/>
    <property type="molecule type" value="Genomic_DNA"/>
</dbReference>
<dbReference type="RefSeq" id="WP_046524311.1">
    <property type="nucleotide sequence ID" value="NZ_LAYY01000014.1"/>
</dbReference>
<keyword evidence="2" id="KW-1185">Reference proteome</keyword>
<gene>
    <name evidence="1" type="ORF">WQ57_13555</name>
</gene>
<comment type="caution">
    <text evidence="1">The sequence shown here is derived from an EMBL/GenBank/DDBJ whole genome shotgun (WGS) entry which is preliminary data.</text>
</comment>
<organism evidence="1 2">
    <name type="scientific">Mesobacillus campisalis</name>
    <dbReference type="NCBI Taxonomy" id="1408103"/>
    <lineage>
        <taxon>Bacteria</taxon>
        <taxon>Bacillati</taxon>
        <taxon>Bacillota</taxon>
        <taxon>Bacilli</taxon>
        <taxon>Bacillales</taxon>
        <taxon>Bacillaceae</taxon>
        <taxon>Mesobacillus</taxon>
    </lineage>
</organism>
<dbReference type="OrthoDB" id="2988706at2"/>
<name>A0A0M2STL2_9BACI</name>
<dbReference type="Proteomes" id="UP000034166">
    <property type="component" value="Unassembled WGS sequence"/>
</dbReference>
<reference evidence="1 2" key="1">
    <citation type="submission" date="2015-04" db="EMBL/GenBank/DDBJ databases">
        <title>Taxonomic description and genome sequence of Bacillus campisalis sp. nov., a novel member of the genus Bacillus isolated from solar saltern.</title>
        <authorList>
            <person name="Mathan Kumar R."/>
            <person name="Kaur G."/>
            <person name="Kumar A."/>
            <person name="Singh N.K."/>
            <person name="Kaur N."/>
            <person name="Kumar N."/>
            <person name="Mayilraj S."/>
        </authorList>
    </citation>
    <scope>NUCLEOTIDE SEQUENCE [LARGE SCALE GENOMIC DNA]</scope>
    <source>
        <strain evidence="1 2">SA2-6</strain>
    </source>
</reference>
<dbReference type="AlphaFoldDB" id="A0A0M2STL2"/>
<sequence length="129" mass="14713">MLLRKYLSLLGIGSAQVDLVLDKETYKPGEKVEGYFRIKGGTIEQQLKRIECDLVMDNERTGNEEVIHTSTILTSTTITSDGDSRFPFAFRLPDDLEVSTESRSYGFKTRLFFKEGVESVDHDEIQIAW</sequence>
<dbReference type="PANTHER" id="PTHR40053">
    <property type="entry name" value="SPORULATION-CONTROL PROTEIN SPO0M"/>
    <property type="match status" value="1"/>
</dbReference>